<evidence type="ECO:0008006" key="4">
    <source>
        <dbReference type="Google" id="ProtNLM"/>
    </source>
</evidence>
<proteinExistence type="predicted"/>
<feature type="transmembrane region" description="Helical" evidence="1">
    <location>
        <begin position="91"/>
        <end position="119"/>
    </location>
</feature>
<name>A0A841JKA0_9SPHI</name>
<gene>
    <name evidence="2" type="ORF">HDF22_003253</name>
</gene>
<feature type="transmembrane region" description="Helical" evidence="1">
    <location>
        <begin position="66"/>
        <end position="85"/>
    </location>
</feature>
<organism evidence="2 3">
    <name type="scientific">Mucilaginibacter lappiensis</name>
    <dbReference type="NCBI Taxonomy" id="354630"/>
    <lineage>
        <taxon>Bacteria</taxon>
        <taxon>Pseudomonadati</taxon>
        <taxon>Bacteroidota</taxon>
        <taxon>Sphingobacteriia</taxon>
        <taxon>Sphingobacteriales</taxon>
        <taxon>Sphingobacteriaceae</taxon>
        <taxon>Mucilaginibacter</taxon>
    </lineage>
</organism>
<evidence type="ECO:0000313" key="3">
    <source>
        <dbReference type="Proteomes" id="UP000548326"/>
    </source>
</evidence>
<dbReference type="RefSeq" id="WP_183588351.1">
    <property type="nucleotide sequence ID" value="NZ_JACHCA010000008.1"/>
</dbReference>
<feature type="transmembrane region" description="Helical" evidence="1">
    <location>
        <begin position="12"/>
        <end position="36"/>
    </location>
</feature>
<keyword evidence="1" id="KW-0812">Transmembrane</keyword>
<dbReference type="EMBL" id="JACHCA010000008">
    <property type="protein sequence ID" value="MBB6129128.1"/>
    <property type="molecule type" value="Genomic_DNA"/>
</dbReference>
<evidence type="ECO:0000256" key="1">
    <source>
        <dbReference type="SAM" id="Phobius"/>
    </source>
</evidence>
<dbReference type="AlphaFoldDB" id="A0A841JKA0"/>
<comment type="caution">
    <text evidence="2">The sequence shown here is derived from an EMBL/GenBank/DDBJ whole genome shotgun (WGS) entry which is preliminary data.</text>
</comment>
<keyword evidence="1" id="KW-0472">Membrane</keyword>
<dbReference type="Proteomes" id="UP000548326">
    <property type="component" value="Unassembled WGS sequence"/>
</dbReference>
<evidence type="ECO:0000313" key="2">
    <source>
        <dbReference type="EMBL" id="MBB6129128.1"/>
    </source>
</evidence>
<accession>A0A841JKA0</accession>
<protein>
    <recommendedName>
        <fullName evidence="4">RiboL-PSP-HEPN domain-containing protein</fullName>
    </recommendedName>
</protein>
<reference evidence="2 3" key="1">
    <citation type="submission" date="2020-08" db="EMBL/GenBank/DDBJ databases">
        <title>Genomic Encyclopedia of Type Strains, Phase IV (KMG-V): Genome sequencing to study the core and pangenomes of soil and plant-associated prokaryotes.</title>
        <authorList>
            <person name="Whitman W."/>
        </authorList>
    </citation>
    <scope>NUCLEOTIDE SEQUENCE [LARGE SCALE GENOMIC DNA]</scope>
    <source>
        <strain evidence="2 3">MP601</strain>
    </source>
</reference>
<sequence>MIAYKGADNVYWLFSSSAQAIAAFIGFLAAGFFFSYDLMDKQVEKDETLEVIYVDIKNQYFKRLKALFILTGFSILLSLGVVFINGYDFGIYNLVIAIIVGLVNVVTVIWAITFVIFIIDPDKVKKTVEKLIKEDEGVFEPKEGASLTSTKFLEGFAELEKLLRNLAKKHNLESFGRFRDFMPLGQIIRSLYERRAITRESLRELSEMNKIRNLVAHGEINNIEQRIGDTLNKVRAEIKEKINSI</sequence>
<keyword evidence="1" id="KW-1133">Transmembrane helix</keyword>